<name>A0ABV9FNR0_9BACL</name>
<organism evidence="1 2">
    <name type="scientific">Cohnella hongkongensis</name>
    <dbReference type="NCBI Taxonomy" id="178337"/>
    <lineage>
        <taxon>Bacteria</taxon>
        <taxon>Bacillati</taxon>
        <taxon>Bacillota</taxon>
        <taxon>Bacilli</taxon>
        <taxon>Bacillales</taxon>
        <taxon>Paenibacillaceae</taxon>
        <taxon>Cohnella</taxon>
    </lineage>
</organism>
<evidence type="ECO:0000313" key="1">
    <source>
        <dbReference type="EMBL" id="MFC4601859.1"/>
    </source>
</evidence>
<dbReference type="Proteomes" id="UP001596028">
    <property type="component" value="Unassembled WGS sequence"/>
</dbReference>
<comment type="caution">
    <text evidence="1">The sequence shown here is derived from an EMBL/GenBank/DDBJ whole genome shotgun (WGS) entry which is preliminary data.</text>
</comment>
<sequence>MIPEFDPALLDEPLEGGQQPSLTWKLDFDKGRMVGKADGLEAIKQAIFKVFQTDRFRHDIYSPDYGHELALLLGSSPVIVQSEAARMIEEALLPDDRIDAVENVEAVVDGDRLSIRFTVATMYGSLEQEVSRGV</sequence>
<keyword evidence="2" id="KW-1185">Reference proteome</keyword>
<dbReference type="Gene3D" id="3.10.450.40">
    <property type="match status" value="1"/>
</dbReference>
<gene>
    <name evidence="1" type="ORF">ACFO3S_26720</name>
</gene>
<dbReference type="EMBL" id="JBHSEP010000031">
    <property type="protein sequence ID" value="MFC4601859.1"/>
    <property type="molecule type" value="Genomic_DNA"/>
</dbReference>
<accession>A0ABV9FNR0</accession>
<evidence type="ECO:0000313" key="2">
    <source>
        <dbReference type="Proteomes" id="UP001596028"/>
    </source>
</evidence>
<reference evidence="2" key="1">
    <citation type="journal article" date="2019" name="Int. J. Syst. Evol. Microbiol.">
        <title>The Global Catalogue of Microorganisms (GCM) 10K type strain sequencing project: providing services to taxonomists for standard genome sequencing and annotation.</title>
        <authorList>
            <consortium name="The Broad Institute Genomics Platform"/>
            <consortium name="The Broad Institute Genome Sequencing Center for Infectious Disease"/>
            <person name="Wu L."/>
            <person name="Ma J."/>
        </authorList>
    </citation>
    <scope>NUCLEOTIDE SEQUENCE [LARGE SCALE GENOMIC DNA]</scope>
    <source>
        <strain evidence="2">CCUG 49571</strain>
    </source>
</reference>
<dbReference type="Pfam" id="PF10934">
    <property type="entry name" value="Sheath_initiator"/>
    <property type="match status" value="1"/>
</dbReference>
<dbReference type="SUPFAM" id="SSF160719">
    <property type="entry name" value="gpW/gp25-like"/>
    <property type="match status" value="1"/>
</dbReference>
<dbReference type="RefSeq" id="WP_378102511.1">
    <property type="nucleotide sequence ID" value="NZ_JBHSEP010000031.1"/>
</dbReference>
<dbReference type="InterPro" id="IPR020288">
    <property type="entry name" value="Sheath_initiator"/>
</dbReference>
<proteinExistence type="predicted"/>
<protein>
    <submittedName>
        <fullName evidence="1">DUF2634 domain-containing protein</fullName>
    </submittedName>
</protein>